<gene>
    <name evidence="1" type="ORF">HMPREF9470_03511</name>
</gene>
<evidence type="ECO:0000313" key="2">
    <source>
        <dbReference type="Proteomes" id="UP000037392"/>
    </source>
</evidence>
<dbReference type="GeneID" id="93166164"/>
<reference evidence="1 2" key="1">
    <citation type="submission" date="2011-04" db="EMBL/GenBank/DDBJ databases">
        <title>The Genome Sequence of Clostridium citroniae WAL-19142.</title>
        <authorList>
            <consortium name="The Broad Institute Genome Sequencing Platform"/>
            <person name="Earl A."/>
            <person name="Ward D."/>
            <person name="Feldgarden M."/>
            <person name="Gevers D."/>
            <person name="Warren Y.A."/>
            <person name="Tyrrell K.L."/>
            <person name="Citron D.M."/>
            <person name="Goldstein E.J."/>
            <person name="Daigneault M."/>
            <person name="Allen-Vercoe E."/>
            <person name="Young S.K."/>
            <person name="Zeng Q."/>
            <person name="Gargeya S."/>
            <person name="Fitzgerald M."/>
            <person name="Haas B."/>
            <person name="Abouelleil A."/>
            <person name="Alvarado L."/>
            <person name="Arachchi H.M."/>
            <person name="Berlin A."/>
            <person name="Brown A."/>
            <person name="Chapman S.B."/>
            <person name="Chen Z."/>
            <person name="Dunbar C."/>
            <person name="Freedman E."/>
            <person name="Gearin G."/>
            <person name="Gellesch M."/>
            <person name="Goldberg J."/>
            <person name="Griggs A."/>
            <person name="Gujja S."/>
            <person name="Heilman E.R."/>
            <person name="Heiman D."/>
            <person name="Howarth C."/>
            <person name="Larson L."/>
            <person name="Lui A."/>
            <person name="MacDonald P.J."/>
            <person name="Mehta T."/>
            <person name="Montmayeur A."/>
            <person name="Murphy C."/>
            <person name="Neiman D."/>
            <person name="Pearson M."/>
            <person name="Priest M."/>
            <person name="Roberts A."/>
            <person name="Saif S."/>
            <person name="Shea T."/>
            <person name="Shenoy N."/>
            <person name="Sisk P."/>
            <person name="Stolte C."/>
            <person name="Sykes S."/>
            <person name="White J."/>
            <person name="Yandava C."/>
            <person name="Wortman J."/>
            <person name="Nusbaum C."/>
            <person name="Birren B."/>
        </authorList>
    </citation>
    <scope>NUCLEOTIDE SEQUENCE [LARGE SCALE GENOMIC DNA]</scope>
    <source>
        <strain evidence="1 2">WAL-19142</strain>
    </source>
</reference>
<dbReference type="PATRIC" id="fig|742734.4.peg.3766"/>
<dbReference type="OrthoDB" id="2339567at2"/>
<dbReference type="InterPro" id="IPR025506">
    <property type="entry name" value="Abi_alpha"/>
</dbReference>
<sequence length="257" mass="29458">MDINIIPKFLDSALTPVGKEVGERLADIVSLVFTPVIKAKTRRDNNLKLFLEDLDKKVNEIPEDKLQEPPLNIVGPALDDVAKFYYDEEYLRKLFANLIASSMNKDCYVHPSFIKTIEQMSPDDAQIIYKVLVPLGLNFSDHVRNIFIAGEFTLIFIEGSNLKQWQDATLLFTIPRDIKVPRRYPDQLALKRGLTNLERLGLIFFSDLRKSNYKLELFPNVPNNGVYEVTVAATTYGTSFANVCCENPYDHKIYTMW</sequence>
<evidence type="ECO:0000313" key="1">
    <source>
        <dbReference type="EMBL" id="KMW17322.1"/>
    </source>
</evidence>
<dbReference type="RefSeq" id="WP_048930356.1">
    <property type="nucleotide sequence ID" value="NZ_KQ235880.1"/>
</dbReference>
<accession>A0A0J9BWH3</accession>
<comment type="caution">
    <text evidence="1">The sequence shown here is derived from an EMBL/GenBank/DDBJ whole genome shotgun (WGS) entry which is preliminary data.</text>
</comment>
<dbReference type="AlphaFoldDB" id="A0A0J9BWH3"/>
<organism evidence="1 2">
    <name type="scientific">[Clostridium] citroniae WAL-19142</name>
    <dbReference type="NCBI Taxonomy" id="742734"/>
    <lineage>
        <taxon>Bacteria</taxon>
        <taxon>Bacillati</taxon>
        <taxon>Bacillota</taxon>
        <taxon>Clostridia</taxon>
        <taxon>Lachnospirales</taxon>
        <taxon>Lachnospiraceae</taxon>
        <taxon>Enterocloster</taxon>
    </lineage>
</organism>
<name>A0A0J9BWH3_9FIRM</name>
<evidence type="ECO:0008006" key="3">
    <source>
        <dbReference type="Google" id="ProtNLM"/>
    </source>
</evidence>
<dbReference type="EMBL" id="ADLK01000027">
    <property type="protein sequence ID" value="KMW17322.1"/>
    <property type="molecule type" value="Genomic_DNA"/>
</dbReference>
<dbReference type="Pfam" id="PF14337">
    <property type="entry name" value="Abi_alpha"/>
    <property type="match status" value="1"/>
</dbReference>
<protein>
    <recommendedName>
        <fullName evidence="3">DUF4393 domain-containing protein</fullName>
    </recommendedName>
</protein>
<dbReference type="Proteomes" id="UP000037392">
    <property type="component" value="Unassembled WGS sequence"/>
</dbReference>
<proteinExistence type="predicted"/>